<gene>
    <name evidence="1" type="ORF">V6N11_025298</name>
</gene>
<evidence type="ECO:0000313" key="1">
    <source>
        <dbReference type="EMBL" id="KAK9002629.1"/>
    </source>
</evidence>
<evidence type="ECO:0000313" key="2">
    <source>
        <dbReference type="Proteomes" id="UP001396334"/>
    </source>
</evidence>
<comment type="caution">
    <text evidence="1">The sequence shown here is derived from an EMBL/GenBank/DDBJ whole genome shotgun (WGS) entry which is preliminary data.</text>
</comment>
<sequence length="84" mass="9136">MASTSRVGCSLKFYEANNTYPTATDATIIQLRYQLCVKAYGAEFLVDDISAPELVSSFSMPLASLMCNVHLRPALGPKRGCRSS</sequence>
<dbReference type="Proteomes" id="UP001396334">
    <property type="component" value="Unassembled WGS sequence"/>
</dbReference>
<dbReference type="EMBL" id="JBBPBN010000035">
    <property type="protein sequence ID" value="KAK9002629.1"/>
    <property type="molecule type" value="Genomic_DNA"/>
</dbReference>
<accession>A0ABR2QPS9</accession>
<proteinExistence type="predicted"/>
<reference evidence="1 2" key="1">
    <citation type="journal article" date="2024" name="G3 (Bethesda)">
        <title>Genome assembly of Hibiscus sabdariffa L. provides insights into metabolisms of medicinal natural products.</title>
        <authorList>
            <person name="Kim T."/>
        </authorList>
    </citation>
    <scope>NUCLEOTIDE SEQUENCE [LARGE SCALE GENOMIC DNA]</scope>
    <source>
        <strain evidence="1">TK-2024</strain>
        <tissue evidence="1">Old leaves</tissue>
    </source>
</reference>
<protein>
    <submittedName>
        <fullName evidence="1">Uncharacterized protein</fullName>
    </submittedName>
</protein>
<keyword evidence="2" id="KW-1185">Reference proteome</keyword>
<organism evidence="1 2">
    <name type="scientific">Hibiscus sabdariffa</name>
    <name type="common">roselle</name>
    <dbReference type="NCBI Taxonomy" id="183260"/>
    <lineage>
        <taxon>Eukaryota</taxon>
        <taxon>Viridiplantae</taxon>
        <taxon>Streptophyta</taxon>
        <taxon>Embryophyta</taxon>
        <taxon>Tracheophyta</taxon>
        <taxon>Spermatophyta</taxon>
        <taxon>Magnoliopsida</taxon>
        <taxon>eudicotyledons</taxon>
        <taxon>Gunneridae</taxon>
        <taxon>Pentapetalae</taxon>
        <taxon>rosids</taxon>
        <taxon>malvids</taxon>
        <taxon>Malvales</taxon>
        <taxon>Malvaceae</taxon>
        <taxon>Malvoideae</taxon>
        <taxon>Hibiscus</taxon>
    </lineage>
</organism>
<name>A0ABR2QPS9_9ROSI</name>